<dbReference type="InterPro" id="IPR003591">
    <property type="entry name" value="Leu-rich_rpt_typical-subtyp"/>
</dbReference>
<keyword evidence="5" id="KW-0677">Repeat</keyword>
<dbReference type="Gene3D" id="3.80.10.10">
    <property type="entry name" value="Ribonuclease Inhibitor"/>
    <property type="match status" value="1"/>
</dbReference>
<dbReference type="Pfam" id="PF13855">
    <property type="entry name" value="LRR_8"/>
    <property type="match status" value="1"/>
</dbReference>
<dbReference type="PROSITE" id="PS00107">
    <property type="entry name" value="PROTEIN_KINASE_ATP"/>
    <property type="match status" value="1"/>
</dbReference>
<keyword evidence="2" id="KW-0433">Leucine-rich repeat</keyword>
<evidence type="ECO:0000259" key="11">
    <source>
        <dbReference type="PROSITE" id="PS50011"/>
    </source>
</evidence>
<keyword evidence="9" id="KW-0325">Glycoprotein</keyword>
<dbReference type="PROSITE" id="PS51450">
    <property type="entry name" value="LRR"/>
    <property type="match status" value="1"/>
</dbReference>
<evidence type="ECO:0000256" key="6">
    <source>
        <dbReference type="ARBA" id="ARBA00022989"/>
    </source>
</evidence>
<sequence length="492" mass="54784">MTLSSFTSADDAAVMSKLLAALSPTPWGWSNTTNCCNWKNVNCDSTFRVTSINLASQGLSGTLPSDLATLTHLTCLSLHSNSLSGPIPSLANLSSLQQLYLANNAFTSIPNGVFQGLTSLQNLTLSRNYYLAPWTIPLIGARMERGPVIFPSRRSRPLRLLIGSVQNPVNGKEVVKNIDGSNVVISIEVLRQVTNNFSEDNILGRGGFGVVYKGELSDGTKIAVKRMKSGAVSSKGMKQFQAEIEVLTKVRHRRLVALLGYCINDNERLLVFEYMPQGTLTQHLFHWGESGYSPLTWKERITIALDVARGVEYLHRPRLQDFGLVKNVSDGKYSVETQLAGTFGYFAPEYAATGRVTAKVDVYAFGVVLMELITSRKAVNDTMPDERSHLVTWFCQILINKENIMNAIDQTLNPDEETMENIIKVVELARYCTTRKPYQRPDIGHIVNILSPLVEQWKPTCHEEEHTHSTFHGEEDTYGIDPHMSLSLTLER</sequence>
<feature type="domain" description="Protein kinase" evidence="11">
    <location>
        <begin position="197"/>
        <end position="454"/>
    </location>
</feature>
<dbReference type="EMBL" id="OIVN01003813">
    <property type="protein sequence ID" value="SPD13750.1"/>
    <property type="molecule type" value="Genomic_DNA"/>
</dbReference>
<evidence type="ECO:0000313" key="12">
    <source>
        <dbReference type="EMBL" id="SPD13750.1"/>
    </source>
</evidence>
<dbReference type="InterPro" id="IPR032675">
    <property type="entry name" value="LRR_dom_sf"/>
</dbReference>
<dbReference type="GO" id="GO:0005524">
    <property type="term" value="F:ATP binding"/>
    <property type="evidence" value="ECO:0007669"/>
    <property type="project" value="UniProtKB-UniRule"/>
</dbReference>
<keyword evidence="10" id="KW-0067">ATP-binding</keyword>
<keyword evidence="7" id="KW-0472">Membrane</keyword>
<dbReference type="InterPro" id="IPR052422">
    <property type="entry name" value="Auxin_Ser/Thr_Kinase"/>
</dbReference>
<name>A0A2N9HPS2_FAGSY</name>
<comment type="subcellular location">
    <subcellularLocation>
        <location evidence="1">Membrane</location>
        <topology evidence="1">Single-pass membrane protein</topology>
    </subcellularLocation>
</comment>
<keyword evidence="4" id="KW-0732">Signal</keyword>
<dbReference type="GO" id="GO:0016020">
    <property type="term" value="C:membrane"/>
    <property type="evidence" value="ECO:0007669"/>
    <property type="project" value="UniProtKB-SubCell"/>
</dbReference>
<feature type="binding site" evidence="10">
    <location>
        <position position="225"/>
    </location>
    <ligand>
        <name>ATP</name>
        <dbReference type="ChEBI" id="CHEBI:30616"/>
    </ligand>
</feature>
<dbReference type="Gene3D" id="1.10.510.10">
    <property type="entry name" value="Transferase(Phosphotransferase) domain 1"/>
    <property type="match status" value="1"/>
</dbReference>
<dbReference type="PROSITE" id="PS50011">
    <property type="entry name" value="PROTEIN_KINASE_DOM"/>
    <property type="match status" value="1"/>
</dbReference>
<keyword evidence="6" id="KW-1133">Transmembrane helix</keyword>
<dbReference type="SMART" id="SM00369">
    <property type="entry name" value="LRR_TYP"/>
    <property type="match status" value="1"/>
</dbReference>
<evidence type="ECO:0000256" key="3">
    <source>
        <dbReference type="ARBA" id="ARBA00022692"/>
    </source>
</evidence>
<evidence type="ECO:0000256" key="5">
    <source>
        <dbReference type="ARBA" id="ARBA00022737"/>
    </source>
</evidence>
<proteinExistence type="predicted"/>
<dbReference type="SUPFAM" id="SSF52058">
    <property type="entry name" value="L domain-like"/>
    <property type="match status" value="1"/>
</dbReference>
<dbReference type="SUPFAM" id="SSF56112">
    <property type="entry name" value="Protein kinase-like (PK-like)"/>
    <property type="match status" value="1"/>
</dbReference>
<dbReference type="FunFam" id="3.30.200.20:FF:000226">
    <property type="entry name" value="receptor protein kinase TMK1"/>
    <property type="match status" value="1"/>
</dbReference>
<accession>A0A2N9HPS2</accession>
<dbReference type="InterPro" id="IPR001245">
    <property type="entry name" value="Ser-Thr/Tyr_kinase_cat_dom"/>
</dbReference>
<dbReference type="InterPro" id="IPR000719">
    <property type="entry name" value="Prot_kinase_dom"/>
</dbReference>
<evidence type="ECO:0000256" key="8">
    <source>
        <dbReference type="ARBA" id="ARBA00023170"/>
    </source>
</evidence>
<evidence type="ECO:0000256" key="7">
    <source>
        <dbReference type="ARBA" id="ARBA00023136"/>
    </source>
</evidence>
<dbReference type="InterPro" id="IPR017441">
    <property type="entry name" value="Protein_kinase_ATP_BS"/>
</dbReference>
<keyword evidence="3" id="KW-0812">Transmembrane</keyword>
<reference evidence="12" key="1">
    <citation type="submission" date="2018-02" db="EMBL/GenBank/DDBJ databases">
        <authorList>
            <person name="Cohen D.B."/>
            <person name="Kent A.D."/>
        </authorList>
    </citation>
    <scope>NUCLEOTIDE SEQUENCE</scope>
</reference>
<gene>
    <name evidence="12" type="ORF">FSB_LOCUS41632</name>
</gene>
<evidence type="ECO:0000256" key="1">
    <source>
        <dbReference type="ARBA" id="ARBA00004167"/>
    </source>
</evidence>
<organism evidence="12">
    <name type="scientific">Fagus sylvatica</name>
    <name type="common">Beechnut</name>
    <dbReference type="NCBI Taxonomy" id="28930"/>
    <lineage>
        <taxon>Eukaryota</taxon>
        <taxon>Viridiplantae</taxon>
        <taxon>Streptophyta</taxon>
        <taxon>Embryophyta</taxon>
        <taxon>Tracheophyta</taxon>
        <taxon>Spermatophyta</taxon>
        <taxon>Magnoliopsida</taxon>
        <taxon>eudicotyledons</taxon>
        <taxon>Gunneridae</taxon>
        <taxon>Pentapetalae</taxon>
        <taxon>rosids</taxon>
        <taxon>fabids</taxon>
        <taxon>Fagales</taxon>
        <taxon>Fagaceae</taxon>
        <taxon>Fagus</taxon>
    </lineage>
</organism>
<evidence type="ECO:0000256" key="10">
    <source>
        <dbReference type="PROSITE-ProRule" id="PRU10141"/>
    </source>
</evidence>
<evidence type="ECO:0000256" key="2">
    <source>
        <dbReference type="ARBA" id="ARBA00022614"/>
    </source>
</evidence>
<protein>
    <recommendedName>
        <fullName evidence="11">Protein kinase domain-containing protein</fullName>
    </recommendedName>
</protein>
<dbReference type="AlphaFoldDB" id="A0A2N9HPS2"/>
<keyword evidence="10" id="KW-0547">Nucleotide-binding</keyword>
<evidence type="ECO:0000256" key="9">
    <source>
        <dbReference type="ARBA" id="ARBA00023180"/>
    </source>
</evidence>
<dbReference type="GO" id="GO:0004672">
    <property type="term" value="F:protein kinase activity"/>
    <property type="evidence" value="ECO:0007669"/>
    <property type="project" value="InterPro"/>
</dbReference>
<dbReference type="InterPro" id="IPR001611">
    <property type="entry name" value="Leu-rich_rpt"/>
</dbReference>
<keyword evidence="8" id="KW-0675">Receptor</keyword>
<dbReference type="PANTHER" id="PTHR47986:SF10">
    <property type="entry name" value="RECEPTOR-LIKE KINASE TMK4"/>
    <property type="match status" value="1"/>
</dbReference>
<evidence type="ECO:0000256" key="4">
    <source>
        <dbReference type="ARBA" id="ARBA00022729"/>
    </source>
</evidence>
<dbReference type="Pfam" id="PF07714">
    <property type="entry name" value="PK_Tyr_Ser-Thr"/>
    <property type="match status" value="2"/>
</dbReference>
<dbReference type="Gene3D" id="3.30.200.20">
    <property type="entry name" value="Phosphorylase Kinase, domain 1"/>
    <property type="match status" value="1"/>
</dbReference>
<dbReference type="PANTHER" id="PTHR47986">
    <property type="entry name" value="OSJNBA0070M12.3 PROTEIN"/>
    <property type="match status" value="1"/>
</dbReference>
<dbReference type="InterPro" id="IPR011009">
    <property type="entry name" value="Kinase-like_dom_sf"/>
</dbReference>